<feature type="region of interest" description="Disordered" evidence="1">
    <location>
        <begin position="293"/>
        <end position="317"/>
    </location>
</feature>
<dbReference type="AlphaFoldDB" id="A0AAD6YDF3"/>
<dbReference type="EMBL" id="JARJCW010000049">
    <property type="protein sequence ID" value="KAJ7203846.1"/>
    <property type="molecule type" value="Genomic_DNA"/>
</dbReference>
<protein>
    <submittedName>
        <fullName evidence="2">Uncharacterized protein</fullName>
    </submittedName>
</protein>
<accession>A0AAD6YDF3</accession>
<name>A0AAD6YDF3_9AGAR</name>
<evidence type="ECO:0000313" key="2">
    <source>
        <dbReference type="EMBL" id="KAJ7203846.1"/>
    </source>
</evidence>
<gene>
    <name evidence="2" type="ORF">GGX14DRAFT_648068</name>
</gene>
<reference evidence="2" key="1">
    <citation type="submission" date="2023-03" db="EMBL/GenBank/DDBJ databases">
        <title>Massive genome expansion in bonnet fungi (Mycena s.s.) driven by repeated elements and novel gene families across ecological guilds.</title>
        <authorList>
            <consortium name="Lawrence Berkeley National Laboratory"/>
            <person name="Harder C.B."/>
            <person name="Miyauchi S."/>
            <person name="Viragh M."/>
            <person name="Kuo A."/>
            <person name="Thoen E."/>
            <person name="Andreopoulos B."/>
            <person name="Lu D."/>
            <person name="Skrede I."/>
            <person name="Drula E."/>
            <person name="Henrissat B."/>
            <person name="Morin E."/>
            <person name="Kohler A."/>
            <person name="Barry K."/>
            <person name="LaButti K."/>
            <person name="Morin E."/>
            <person name="Salamov A."/>
            <person name="Lipzen A."/>
            <person name="Mereny Z."/>
            <person name="Hegedus B."/>
            <person name="Baldrian P."/>
            <person name="Stursova M."/>
            <person name="Weitz H."/>
            <person name="Taylor A."/>
            <person name="Grigoriev I.V."/>
            <person name="Nagy L.G."/>
            <person name="Martin F."/>
            <person name="Kauserud H."/>
        </authorList>
    </citation>
    <scope>NUCLEOTIDE SEQUENCE</scope>
    <source>
        <strain evidence="2">9144</strain>
    </source>
</reference>
<evidence type="ECO:0000313" key="3">
    <source>
        <dbReference type="Proteomes" id="UP001219525"/>
    </source>
</evidence>
<feature type="compositionally biased region" description="Basic and acidic residues" evidence="1">
    <location>
        <begin position="296"/>
        <end position="305"/>
    </location>
</feature>
<organism evidence="2 3">
    <name type="scientific">Mycena pura</name>
    <dbReference type="NCBI Taxonomy" id="153505"/>
    <lineage>
        <taxon>Eukaryota</taxon>
        <taxon>Fungi</taxon>
        <taxon>Dikarya</taxon>
        <taxon>Basidiomycota</taxon>
        <taxon>Agaricomycotina</taxon>
        <taxon>Agaricomycetes</taxon>
        <taxon>Agaricomycetidae</taxon>
        <taxon>Agaricales</taxon>
        <taxon>Marasmiineae</taxon>
        <taxon>Mycenaceae</taxon>
        <taxon>Mycena</taxon>
    </lineage>
</organism>
<comment type="caution">
    <text evidence="2">The sequence shown here is derived from an EMBL/GenBank/DDBJ whole genome shotgun (WGS) entry which is preliminary data.</text>
</comment>
<proteinExistence type="predicted"/>
<dbReference type="Proteomes" id="UP001219525">
    <property type="component" value="Unassembled WGS sequence"/>
</dbReference>
<evidence type="ECO:0000256" key="1">
    <source>
        <dbReference type="SAM" id="MobiDB-lite"/>
    </source>
</evidence>
<sequence>MPLRLLNLPSLSLPFHLIVNPGRGAGNTTTRSIGLAIPRSLPRPLLRKSARYGVEDADQRLQKCAFETAAHFGLGADWMTSDTDVALPMCLIHSASLQPSQQIADRLHLAQRPAEAPLRDWTVALKLVRYNAAAPCGHLRPSAPTALDACAPRGGVAARHRARDGLRSVPLSRSSTRPIARTGTRMTAAAAAPLWRLSWPVHVCAPRMASPFLSQASAYYPPTTPVLVLVAHAHAHAAAAEEDADHGRRAVAQHMDAPFPGACAATGTSHDRIGGPPTWKRVRRVASWLPLRRKSRECSPERDAAPQEMAAGAARAA</sequence>
<keyword evidence="3" id="KW-1185">Reference proteome</keyword>